<feature type="transmembrane region" description="Helical" evidence="1">
    <location>
        <begin position="73"/>
        <end position="93"/>
    </location>
</feature>
<dbReference type="PROSITE" id="PS50883">
    <property type="entry name" value="EAL"/>
    <property type="match status" value="1"/>
</dbReference>
<name>A0ABW0W089_9BACL</name>
<dbReference type="InterPro" id="IPR001633">
    <property type="entry name" value="EAL_dom"/>
</dbReference>
<dbReference type="InterPro" id="IPR052155">
    <property type="entry name" value="Biofilm_reg_signaling"/>
</dbReference>
<dbReference type="SMART" id="SM00267">
    <property type="entry name" value="GGDEF"/>
    <property type="match status" value="1"/>
</dbReference>
<proteinExistence type="predicted"/>
<dbReference type="Proteomes" id="UP001596047">
    <property type="component" value="Unassembled WGS sequence"/>
</dbReference>
<dbReference type="Gene3D" id="3.20.20.450">
    <property type="entry name" value="EAL domain"/>
    <property type="match status" value="1"/>
</dbReference>
<dbReference type="Pfam" id="PF00990">
    <property type="entry name" value="GGDEF"/>
    <property type="match status" value="1"/>
</dbReference>
<dbReference type="InterPro" id="IPR000160">
    <property type="entry name" value="GGDEF_dom"/>
</dbReference>
<sequence>MNGHYNGMTVLLSFLIAAAVSYSALSLANKISRESGKSQRAWLVSGSCVVGVGVWSMHFVGMLSFHMRVAVDYNPLITLLSIAAGITASFIAFRFTTVSEASIRRVIPAGFFMGSAILAMHYFGTAAIKPPILVSYRYQDIPPAILIAYAACYGTLYLFRRARNTPSIHMPMKMLYASMLGLTICGIHYLALEATEFRLDQTNGPQMLDYMAESEPFLLVGVAIATFVLLAISSGVIFFDRNVLERMAYTDSLTSLPNRHHLTRYFESSFPGKESGFLLFIDLDRFKTINDTLGHDAGDLLIKEVAIRLKEASSGDQTVFRLGGDEFLIASAKGREPEASALADVIIAGIKRPYSILGNEIYVTSSIGISLAPEHGMNRTMLLKAADMAMYRAKGAGKNQYKLFDKETDRLLVRKMELERDLRKALVNEELEVYYQPKWDAESNHVSGMEALIRWNHPRLGVVMPSEFIPIAEETGLIVAMTRWMIHEVCRQNTAWQSLDLLHICISVNMSIRVFESGLLGEMVEEALQETGIKPDNLELEITETIAMYDLQDTIKQLKQLKQLGVRISMDDFGTGYSSLGSLDELPIDALKIDRLFIRQSDLTSKQAIISAIITIAGQLNLEVIAEGVETEEQMSFLKSRGCRVMQGYYYGKPMNAKDIEKWLEQPDNSKQIKQIQLSDQ</sequence>
<feature type="transmembrane region" description="Helical" evidence="1">
    <location>
        <begin position="41"/>
        <end position="61"/>
    </location>
</feature>
<feature type="transmembrane region" description="Helical" evidence="1">
    <location>
        <begin position="6"/>
        <end position="29"/>
    </location>
</feature>
<feature type="transmembrane region" description="Helical" evidence="1">
    <location>
        <begin position="174"/>
        <end position="192"/>
    </location>
</feature>
<dbReference type="Gene3D" id="3.30.70.270">
    <property type="match status" value="1"/>
</dbReference>
<dbReference type="CDD" id="cd01948">
    <property type="entry name" value="EAL"/>
    <property type="match status" value="1"/>
</dbReference>
<keyword evidence="1" id="KW-0812">Transmembrane</keyword>
<dbReference type="InterPro" id="IPR005330">
    <property type="entry name" value="MHYT_dom"/>
</dbReference>
<dbReference type="PROSITE" id="PS50924">
    <property type="entry name" value="MHYT"/>
    <property type="match status" value="1"/>
</dbReference>
<keyword evidence="6" id="KW-1185">Reference proteome</keyword>
<dbReference type="PROSITE" id="PS50887">
    <property type="entry name" value="GGDEF"/>
    <property type="match status" value="1"/>
</dbReference>
<feature type="transmembrane region" description="Helical" evidence="1">
    <location>
        <begin position="105"/>
        <end position="124"/>
    </location>
</feature>
<evidence type="ECO:0000313" key="6">
    <source>
        <dbReference type="Proteomes" id="UP001596047"/>
    </source>
</evidence>
<keyword evidence="1" id="KW-1133">Transmembrane helix</keyword>
<dbReference type="PANTHER" id="PTHR44757:SF2">
    <property type="entry name" value="BIOFILM ARCHITECTURE MAINTENANCE PROTEIN MBAA"/>
    <property type="match status" value="1"/>
</dbReference>
<evidence type="ECO:0000259" key="2">
    <source>
        <dbReference type="PROSITE" id="PS50883"/>
    </source>
</evidence>
<dbReference type="Pfam" id="PF00563">
    <property type="entry name" value="EAL"/>
    <property type="match status" value="1"/>
</dbReference>
<dbReference type="Pfam" id="PF03707">
    <property type="entry name" value="MHYT"/>
    <property type="match status" value="2"/>
</dbReference>
<dbReference type="CDD" id="cd01949">
    <property type="entry name" value="GGDEF"/>
    <property type="match status" value="1"/>
</dbReference>
<feature type="domain" description="GGDEF" evidence="3">
    <location>
        <begin position="274"/>
        <end position="406"/>
    </location>
</feature>
<feature type="transmembrane region" description="Helical" evidence="1">
    <location>
        <begin position="144"/>
        <end position="162"/>
    </location>
</feature>
<dbReference type="InterPro" id="IPR043128">
    <property type="entry name" value="Rev_trsase/Diguanyl_cyclase"/>
</dbReference>
<dbReference type="SUPFAM" id="SSF141868">
    <property type="entry name" value="EAL domain-like"/>
    <property type="match status" value="1"/>
</dbReference>
<feature type="domain" description="EAL" evidence="2">
    <location>
        <begin position="415"/>
        <end position="668"/>
    </location>
</feature>
<organism evidence="5 6">
    <name type="scientific">Paenibacillus solisilvae</name>
    <dbReference type="NCBI Taxonomy" id="2486751"/>
    <lineage>
        <taxon>Bacteria</taxon>
        <taxon>Bacillati</taxon>
        <taxon>Bacillota</taxon>
        <taxon>Bacilli</taxon>
        <taxon>Bacillales</taxon>
        <taxon>Paenibacillaceae</taxon>
        <taxon>Paenibacillus</taxon>
    </lineage>
</organism>
<dbReference type="PANTHER" id="PTHR44757">
    <property type="entry name" value="DIGUANYLATE CYCLASE DGCP"/>
    <property type="match status" value="1"/>
</dbReference>
<dbReference type="SMART" id="SM00052">
    <property type="entry name" value="EAL"/>
    <property type="match status" value="1"/>
</dbReference>
<gene>
    <name evidence="5" type="ORF">ACFPYJ_19765</name>
</gene>
<evidence type="ECO:0000259" key="3">
    <source>
        <dbReference type="PROSITE" id="PS50887"/>
    </source>
</evidence>
<evidence type="ECO:0000259" key="4">
    <source>
        <dbReference type="PROSITE" id="PS50924"/>
    </source>
</evidence>
<dbReference type="InterPro" id="IPR029787">
    <property type="entry name" value="Nucleotide_cyclase"/>
</dbReference>
<evidence type="ECO:0000313" key="5">
    <source>
        <dbReference type="EMBL" id="MFC5651305.1"/>
    </source>
</evidence>
<comment type="caution">
    <text evidence="5">The sequence shown here is derived from an EMBL/GenBank/DDBJ whole genome shotgun (WGS) entry which is preliminary data.</text>
</comment>
<dbReference type="RefSeq" id="WP_379189923.1">
    <property type="nucleotide sequence ID" value="NZ_JBHSOW010000071.1"/>
</dbReference>
<dbReference type="EMBL" id="JBHSOW010000071">
    <property type="protein sequence ID" value="MFC5651305.1"/>
    <property type="molecule type" value="Genomic_DNA"/>
</dbReference>
<protein>
    <submittedName>
        <fullName evidence="5">Bifunctional diguanylate cyclase/phosphodiesterase</fullName>
    </submittedName>
</protein>
<feature type="transmembrane region" description="Helical" evidence="1">
    <location>
        <begin position="217"/>
        <end position="239"/>
    </location>
</feature>
<dbReference type="NCBIfam" id="TIGR00254">
    <property type="entry name" value="GGDEF"/>
    <property type="match status" value="1"/>
</dbReference>
<evidence type="ECO:0000256" key="1">
    <source>
        <dbReference type="PROSITE-ProRule" id="PRU00244"/>
    </source>
</evidence>
<dbReference type="SUPFAM" id="SSF55073">
    <property type="entry name" value="Nucleotide cyclase"/>
    <property type="match status" value="1"/>
</dbReference>
<accession>A0ABW0W089</accession>
<keyword evidence="1" id="KW-0472">Membrane</keyword>
<reference evidence="6" key="1">
    <citation type="journal article" date="2019" name="Int. J. Syst. Evol. Microbiol.">
        <title>The Global Catalogue of Microorganisms (GCM) 10K type strain sequencing project: providing services to taxonomists for standard genome sequencing and annotation.</title>
        <authorList>
            <consortium name="The Broad Institute Genomics Platform"/>
            <consortium name="The Broad Institute Genome Sequencing Center for Infectious Disease"/>
            <person name="Wu L."/>
            <person name="Ma J."/>
        </authorList>
    </citation>
    <scope>NUCLEOTIDE SEQUENCE [LARGE SCALE GENOMIC DNA]</scope>
    <source>
        <strain evidence="6">CGMCC 1.3240</strain>
    </source>
</reference>
<dbReference type="InterPro" id="IPR035919">
    <property type="entry name" value="EAL_sf"/>
</dbReference>
<feature type="domain" description="MHYT" evidence="4">
    <location>
        <begin position="5"/>
        <end position="198"/>
    </location>
</feature>